<protein>
    <submittedName>
        <fullName evidence="2">Uncharacterized protein</fullName>
    </submittedName>
</protein>
<feature type="signal peptide" evidence="1">
    <location>
        <begin position="1"/>
        <end position="23"/>
    </location>
</feature>
<keyword evidence="1" id="KW-0732">Signal</keyword>
<keyword evidence="3" id="KW-1185">Reference proteome</keyword>
<comment type="caution">
    <text evidence="2">The sequence shown here is derived from an EMBL/GenBank/DDBJ whole genome shotgun (WGS) entry which is preliminary data.</text>
</comment>
<proteinExistence type="predicted"/>
<sequence length="1318" mass="142219">MKQSSQQMRLSWMILSMLPLAAAVKFMQESAVAGAFDELRVVNDHYLNGSAAMDVTDVQALQSSLITRSSRERGNLSRDQDLDSAVSAKIFHDIADVVDDVIDGASSAANTLKSAGMEVGTAIGNAAIVVGSHIIEEAKTTYDSLPGPIKNAASQLGEVAVRVGSLVQDAGAVVANAAVHLEGAVLHHAQESVQQGVKLSSKVGDLITDKETLLGGDVVKLGHLAAGLASGTWSSIKDAVSCWSDATSLCLLLLSDQCDCSASSHVTVSLDGVSLRCVFSKTSKFSKGYVFTPDSSKKASADKAGSGKLTLPGRDFVQAHKQRGQVLKPRVALKTKKSLFPSGSCESSLELAFEGAVQFEPDIAVNVKFNGDAEFNIKGLVRASIDALATAQGGCALRAGKKFPTKPIRKVICVKMFCLLIFMQMKAEVEMVGVLTGTVEVGASVDFDIEGTVTVNAKGDADVSFSNPSITHEDGFAIGASAFGSVRVGAGPMITVWPMPGAPVNFNPMFHAESRAQGTLSFQSGFSLLQNSQETLGSWNGTSELQIGSHRALAGSNVGGPELHMCGAAALNVYADADLTAFALPPSIGFSTDALKESIEDAIMTSAAMLTFAFGAGSSCIGWSAELKNSIHDAAMEAASAITGLIPDLHLDFTGFKPIQIIEPKKLYCTEAYKTPGFDTAACAADLGCKHAGRPPDPENEIPPPEQVSEYVKWTAAASDCSWFPMGDRFIDVGKWRLAAINDDLFLISHIDRFSAQILFADGTVLAGPHKHWCCWGRPRGESKGIKFGFQFIQIGNFRLGAVDDTHFSISHVGGVTQQLFRSDGTVFHGLKDRATSTFDRPEGAPLGISIGDRFLQFGNFRLGDDDGWNFLVTHRVSWQTIQLIHKDGTTAYNRGTSYTSRVIGRKLTPWTCPDITEQAYGACNPDFGSWGDRFIQLGEWRLAATDATHFSISHKDGKTAQIYRSDGTLHPGPRSDQNAWGRPVGFPHGITFGPGFIQIGNFRLAAMDATHFSISHRNGQTIQIYRSDGTLHPGPRHDKNAWTSSLSAGPPAGITFGDRFIQLGNFRIGDADGRHLLLTHSGGHSIQIFRDDGTVHPHTGLSWTPQVNDRYPQWHCGSIHDILGTCPGITAGDDFLQLGDWRLGAIDFKHFSVSHRGHKTAQIYRDDGTLHPGPRTDWSSWDREPKNAHSKVAFGDRFIQFGHWRIGEVDNTHFSVSHSHGKTAQIFRADGTLHMGPRTDFNLWHDRHVGPPLGITFGDRFVQIGNFRVGDIDGRHFSVAHVDGQTIQIFREDGRLFSGPRQDFTTFGRGLLECTVL</sequence>
<reference evidence="2" key="1">
    <citation type="submission" date="2021-02" db="EMBL/GenBank/DDBJ databases">
        <authorList>
            <person name="Dougan E. K."/>
            <person name="Rhodes N."/>
            <person name="Thang M."/>
            <person name="Chan C."/>
        </authorList>
    </citation>
    <scope>NUCLEOTIDE SEQUENCE</scope>
</reference>
<dbReference type="EMBL" id="CAJNDS010002630">
    <property type="protein sequence ID" value="CAE7550176.1"/>
    <property type="molecule type" value="Genomic_DNA"/>
</dbReference>
<gene>
    <name evidence="2" type="ORF">SNAT2548_LOCUS30894</name>
</gene>
<evidence type="ECO:0000256" key="1">
    <source>
        <dbReference type="SAM" id="SignalP"/>
    </source>
</evidence>
<dbReference type="Proteomes" id="UP000604046">
    <property type="component" value="Unassembled WGS sequence"/>
</dbReference>
<accession>A0A812U3M3</accession>
<name>A0A812U3M3_9DINO</name>
<evidence type="ECO:0000313" key="3">
    <source>
        <dbReference type="Proteomes" id="UP000604046"/>
    </source>
</evidence>
<feature type="chain" id="PRO_5032756145" evidence="1">
    <location>
        <begin position="24"/>
        <end position="1318"/>
    </location>
</feature>
<evidence type="ECO:0000313" key="2">
    <source>
        <dbReference type="EMBL" id="CAE7550176.1"/>
    </source>
</evidence>
<organism evidence="2 3">
    <name type="scientific">Symbiodinium natans</name>
    <dbReference type="NCBI Taxonomy" id="878477"/>
    <lineage>
        <taxon>Eukaryota</taxon>
        <taxon>Sar</taxon>
        <taxon>Alveolata</taxon>
        <taxon>Dinophyceae</taxon>
        <taxon>Suessiales</taxon>
        <taxon>Symbiodiniaceae</taxon>
        <taxon>Symbiodinium</taxon>
    </lineage>
</organism>